<dbReference type="PANTHER" id="PTHR43033:SF1">
    <property type="entry name" value="TRNA(ILE)-LYSIDINE SYNTHASE-RELATED"/>
    <property type="match status" value="1"/>
</dbReference>
<evidence type="ECO:0000313" key="11">
    <source>
        <dbReference type="Proteomes" id="UP000239549"/>
    </source>
</evidence>
<dbReference type="InterPro" id="IPR014729">
    <property type="entry name" value="Rossmann-like_a/b/a_fold"/>
</dbReference>
<evidence type="ECO:0000256" key="1">
    <source>
        <dbReference type="ARBA" id="ARBA00004496"/>
    </source>
</evidence>
<dbReference type="HAMAP" id="MF_01161">
    <property type="entry name" value="tRNA_Ile_lys_synt"/>
    <property type="match status" value="1"/>
</dbReference>
<proteinExistence type="inferred from homology"/>
<keyword evidence="4 8" id="KW-0819">tRNA processing</keyword>
<dbReference type="NCBIfam" id="TIGR02433">
    <property type="entry name" value="lysidine_TilS_C"/>
    <property type="match status" value="1"/>
</dbReference>
<comment type="subcellular location">
    <subcellularLocation>
        <location evidence="1 8">Cytoplasm</location>
    </subcellularLocation>
</comment>
<gene>
    <name evidence="8" type="primary">tilS</name>
    <name evidence="10" type="ORF">DCCM_0334</name>
</gene>
<dbReference type="EC" id="6.3.4.19" evidence="8"/>
<keyword evidence="5 8" id="KW-0547">Nucleotide-binding</keyword>
<dbReference type="NCBIfam" id="TIGR02432">
    <property type="entry name" value="lysidine_TilS_N"/>
    <property type="match status" value="1"/>
</dbReference>
<comment type="caution">
    <text evidence="10">The sequence shown here is derived from an EMBL/GenBank/DDBJ whole genome shotgun (WGS) entry which is preliminary data.</text>
</comment>
<evidence type="ECO:0000256" key="3">
    <source>
        <dbReference type="ARBA" id="ARBA00022598"/>
    </source>
</evidence>
<dbReference type="GO" id="GO:0005524">
    <property type="term" value="F:ATP binding"/>
    <property type="evidence" value="ECO:0007669"/>
    <property type="project" value="UniProtKB-UniRule"/>
</dbReference>
<accession>A0A2L2X976</accession>
<dbReference type="InterPro" id="IPR012796">
    <property type="entry name" value="Lysidine-tRNA-synth_C"/>
</dbReference>
<dbReference type="Gene3D" id="3.40.50.620">
    <property type="entry name" value="HUPs"/>
    <property type="match status" value="1"/>
</dbReference>
<evidence type="ECO:0000256" key="6">
    <source>
        <dbReference type="ARBA" id="ARBA00022840"/>
    </source>
</evidence>
<keyword evidence="11" id="KW-1185">Reference proteome</keyword>
<organism evidence="10 11">
    <name type="scientific">Desulfocucumis palustris</name>
    <dbReference type="NCBI Taxonomy" id="1898651"/>
    <lineage>
        <taxon>Bacteria</taxon>
        <taxon>Bacillati</taxon>
        <taxon>Bacillota</taxon>
        <taxon>Clostridia</taxon>
        <taxon>Eubacteriales</taxon>
        <taxon>Desulfocucumaceae</taxon>
        <taxon>Desulfocucumis</taxon>
    </lineage>
</organism>
<dbReference type="SUPFAM" id="SSF56037">
    <property type="entry name" value="PheT/TilS domain"/>
    <property type="match status" value="1"/>
</dbReference>
<evidence type="ECO:0000259" key="9">
    <source>
        <dbReference type="SMART" id="SM00977"/>
    </source>
</evidence>
<dbReference type="Proteomes" id="UP000239549">
    <property type="component" value="Unassembled WGS sequence"/>
</dbReference>
<dbReference type="PANTHER" id="PTHR43033">
    <property type="entry name" value="TRNA(ILE)-LYSIDINE SYNTHASE-RELATED"/>
    <property type="match status" value="1"/>
</dbReference>
<dbReference type="GO" id="GO:0005737">
    <property type="term" value="C:cytoplasm"/>
    <property type="evidence" value="ECO:0007669"/>
    <property type="project" value="UniProtKB-SubCell"/>
</dbReference>
<sequence>MEQVLATVLKFSMFRQGDKVLVGVSGGADSVALFHILFRLREKFNLELFICHLNHMFRGEEARADAGWVASLARKFDIPSIIEDIDVPAYMIRHNLPAQVAARQVRYRFYRRVAAEKGCSRVALGHHADDQAETILINLLRGAGTPGLKGIPPVRENFFVRPLIEARRKQIEAYCLLQELSYRQDSSNLKPVYTRNRVRMELIPLLEKEYNPAVVASLNRLAGIMREENDFMEAAAENALERIAGRMGPGEVRLSLKSLTDISPALLRRILRMIFRRMAGESRAPDYEQVEKALELLKGTLPGKLEWPSGILLIKRYGQLEIIKGGAGEKLPCYRYPLNIPGETRIPETGICIESEIMDISVAPDPMTLHSGEALLDYAKLTGPVEVRRRRDGDLFWPLGFKGTIKLKKFFIDRKIPREKRDFIPLVTSGEEIAWVAGRPGEKWKITRETKKCLYLKIVSK</sequence>
<evidence type="ECO:0000313" key="10">
    <source>
        <dbReference type="EMBL" id="GBF32143.1"/>
    </source>
</evidence>
<evidence type="ECO:0000256" key="5">
    <source>
        <dbReference type="ARBA" id="ARBA00022741"/>
    </source>
</evidence>
<name>A0A2L2X976_9FIRM</name>
<dbReference type="CDD" id="cd01992">
    <property type="entry name" value="TilS_N"/>
    <property type="match status" value="1"/>
</dbReference>
<comment type="similarity">
    <text evidence="8">Belongs to the tRNA(Ile)-lysidine synthase family.</text>
</comment>
<dbReference type="InterPro" id="IPR011063">
    <property type="entry name" value="TilS/TtcA_N"/>
</dbReference>
<dbReference type="SMART" id="SM00977">
    <property type="entry name" value="TilS_C"/>
    <property type="match status" value="1"/>
</dbReference>
<keyword evidence="2 8" id="KW-0963">Cytoplasm</keyword>
<evidence type="ECO:0000256" key="7">
    <source>
        <dbReference type="ARBA" id="ARBA00048539"/>
    </source>
</evidence>
<dbReference type="AlphaFoldDB" id="A0A2L2X976"/>
<dbReference type="Pfam" id="PF01171">
    <property type="entry name" value="ATP_bind_3"/>
    <property type="match status" value="1"/>
</dbReference>
<reference evidence="11" key="1">
    <citation type="submission" date="2018-02" db="EMBL/GenBank/DDBJ databases">
        <title>Genome sequence of Desulfocucumis palustris strain NAW-5.</title>
        <authorList>
            <person name="Watanabe M."/>
            <person name="Kojima H."/>
            <person name="Fukui M."/>
        </authorList>
    </citation>
    <scope>NUCLEOTIDE SEQUENCE [LARGE SCALE GENOMIC DNA]</scope>
    <source>
        <strain evidence="11">NAW-5</strain>
    </source>
</reference>
<dbReference type="GO" id="GO:0006400">
    <property type="term" value="P:tRNA modification"/>
    <property type="evidence" value="ECO:0007669"/>
    <property type="project" value="UniProtKB-UniRule"/>
</dbReference>
<dbReference type="Gene3D" id="1.20.59.20">
    <property type="match status" value="1"/>
</dbReference>
<comment type="function">
    <text evidence="8">Ligates lysine onto the cytidine present at position 34 of the AUA codon-specific tRNA(Ile) that contains the anticodon CAU, in an ATP-dependent manner. Cytidine is converted to lysidine, thus changing the amino acid specificity of the tRNA from methionine to isoleucine.</text>
</comment>
<dbReference type="InterPro" id="IPR012094">
    <property type="entry name" value="tRNA_Ile_lys_synt"/>
</dbReference>
<evidence type="ECO:0000256" key="4">
    <source>
        <dbReference type="ARBA" id="ARBA00022694"/>
    </source>
</evidence>
<dbReference type="SUPFAM" id="SSF52402">
    <property type="entry name" value="Adenine nucleotide alpha hydrolases-like"/>
    <property type="match status" value="1"/>
</dbReference>
<dbReference type="Pfam" id="PF09179">
    <property type="entry name" value="TilS"/>
    <property type="match status" value="1"/>
</dbReference>
<comment type="domain">
    <text evidence="8">The N-terminal region contains the highly conserved SGGXDS motif, predicted to be a P-loop motif involved in ATP binding.</text>
</comment>
<dbReference type="SUPFAM" id="SSF82829">
    <property type="entry name" value="MesJ substrate recognition domain-like"/>
    <property type="match status" value="1"/>
</dbReference>
<keyword evidence="6 8" id="KW-0067">ATP-binding</keyword>
<evidence type="ECO:0000256" key="2">
    <source>
        <dbReference type="ARBA" id="ARBA00022490"/>
    </source>
</evidence>
<dbReference type="InterPro" id="IPR015262">
    <property type="entry name" value="tRNA_Ile_lys_synt_subst-bd"/>
</dbReference>
<protein>
    <recommendedName>
        <fullName evidence="8">tRNA(Ile)-lysidine synthase</fullName>
        <ecNumber evidence="8">6.3.4.19</ecNumber>
    </recommendedName>
    <alternativeName>
        <fullName evidence="8">tRNA(Ile)-2-lysyl-cytidine synthase</fullName>
    </alternativeName>
    <alternativeName>
        <fullName evidence="8">tRNA(Ile)-lysidine synthetase</fullName>
    </alternativeName>
</protein>
<dbReference type="Pfam" id="PF11734">
    <property type="entry name" value="TilS_C"/>
    <property type="match status" value="1"/>
</dbReference>
<comment type="catalytic activity">
    <reaction evidence="7 8">
        <text>cytidine(34) in tRNA(Ile2) + L-lysine + ATP = lysidine(34) in tRNA(Ile2) + AMP + diphosphate + H(+)</text>
        <dbReference type="Rhea" id="RHEA:43744"/>
        <dbReference type="Rhea" id="RHEA-COMP:10625"/>
        <dbReference type="Rhea" id="RHEA-COMP:10670"/>
        <dbReference type="ChEBI" id="CHEBI:15378"/>
        <dbReference type="ChEBI" id="CHEBI:30616"/>
        <dbReference type="ChEBI" id="CHEBI:32551"/>
        <dbReference type="ChEBI" id="CHEBI:33019"/>
        <dbReference type="ChEBI" id="CHEBI:82748"/>
        <dbReference type="ChEBI" id="CHEBI:83665"/>
        <dbReference type="ChEBI" id="CHEBI:456215"/>
        <dbReference type="EC" id="6.3.4.19"/>
    </reaction>
</comment>
<dbReference type="GO" id="GO:0032267">
    <property type="term" value="F:tRNA(Ile)-lysidine synthase activity"/>
    <property type="evidence" value="ECO:0007669"/>
    <property type="project" value="UniProtKB-EC"/>
</dbReference>
<dbReference type="InterPro" id="IPR012795">
    <property type="entry name" value="tRNA_Ile_lys_synt_N"/>
</dbReference>
<dbReference type="EMBL" id="BFAV01000018">
    <property type="protein sequence ID" value="GBF32143.1"/>
    <property type="molecule type" value="Genomic_DNA"/>
</dbReference>
<evidence type="ECO:0000256" key="8">
    <source>
        <dbReference type="HAMAP-Rule" id="MF_01161"/>
    </source>
</evidence>
<feature type="domain" description="Lysidine-tRNA(Ile) synthetase C-terminal" evidence="9">
    <location>
        <begin position="385"/>
        <end position="456"/>
    </location>
</feature>
<keyword evidence="3 8" id="KW-0436">Ligase</keyword>
<feature type="binding site" evidence="8">
    <location>
        <begin position="25"/>
        <end position="30"/>
    </location>
    <ligand>
        <name>ATP</name>
        <dbReference type="ChEBI" id="CHEBI:30616"/>
    </ligand>
</feature>